<comment type="caution">
    <text evidence="1">The sequence shown here is derived from an EMBL/GenBank/DDBJ whole genome shotgun (WGS) entry which is preliminary data.</text>
</comment>
<organism evidence="1 2">
    <name type="scientific">Ogataea philodendri</name>
    <dbReference type="NCBI Taxonomy" id="1378263"/>
    <lineage>
        <taxon>Eukaryota</taxon>
        <taxon>Fungi</taxon>
        <taxon>Dikarya</taxon>
        <taxon>Ascomycota</taxon>
        <taxon>Saccharomycotina</taxon>
        <taxon>Pichiomycetes</taxon>
        <taxon>Pichiales</taxon>
        <taxon>Pichiaceae</taxon>
        <taxon>Ogataea</taxon>
    </lineage>
</organism>
<reference evidence="1" key="2">
    <citation type="submission" date="2021-01" db="EMBL/GenBank/DDBJ databases">
        <authorList>
            <person name="Schikora-Tamarit M.A."/>
        </authorList>
    </citation>
    <scope>NUCLEOTIDE SEQUENCE</scope>
    <source>
        <strain evidence="1">CBS6075</strain>
    </source>
</reference>
<dbReference type="EMBL" id="JAEUBE010000327">
    <property type="protein sequence ID" value="KAH3664263.1"/>
    <property type="molecule type" value="Genomic_DNA"/>
</dbReference>
<protein>
    <submittedName>
        <fullName evidence="1">Uncharacterized protein</fullName>
    </submittedName>
</protein>
<evidence type="ECO:0000313" key="2">
    <source>
        <dbReference type="Proteomes" id="UP000769157"/>
    </source>
</evidence>
<accession>A0A9P8T2X0</accession>
<dbReference type="GeneID" id="70236580"/>
<keyword evidence="2" id="KW-1185">Reference proteome</keyword>
<gene>
    <name evidence="1" type="ORF">OGAPHI_004615</name>
</gene>
<sequence>MLMIESILFELDTARNNVEAEPKVDVQDMALVVVHDVSVVSVFDFQQVGDDGVGGERLDKVVACALELDRGFWPVLADEVLVQPVNGLTAEHVSGDRVWQDVDDTAPGSRGCDSVGEYVHVQAGVEPDRPEQRDQLQRKHVLSAVVADLEDGTHVLDLVLLPAVHGLDLLLDFERGHERSLGVRLQRLARKPVDVHHLALRVARQFLLNGGRNRLIESDGEATSQSTTRCEFLLFSPSSRYLSAAGLSITLSGLLWTSCLIGLSNEYVLYLSTRLIASRPSIANASARMRSVGLVLLYEPVVSTGFSGFSQVARKLISWSRNSSRMTLFCSAKDSSGYRRSDTSLATMLSRLKSLLILTLLLPYGARCLMVNHDNAPLSTAEVRLPTSVVPRLLCTFSSARPRLMSSKRVSLENGCVLAEDRLSSAIRIVRVNILKMCELWYRVASK</sequence>
<dbReference type="Proteomes" id="UP000769157">
    <property type="component" value="Unassembled WGS sequence"/>
</dbReference>
<dbReference type="AlphaFoldDB" id="A0A9P8T2X0"/>
<name>A0A9P8T2X0_9ASCO</name>
<evidence type="ECO:0000313" key="1">
    <source>
        <dbReference type="EMBL" id="KAH3664263.1"/>
    </source>
</evidence>
<dbReference type="RefSeq" id="XP_046060535.1">
    <property type="nucleotide sequence ID" value="XM_046205712.1"/>
</dbReference>
<proteinExistence type="predicted"/>
<reference evidence="1" key="1">
    <citation type="journal article" date="2021" name="Open Biol.">
        <title>Shared evolutionary footprints suggest mitochondrial oxidative damage underlies multiple complex I losses in fungi.</title>
        <authorList>
            <person name="Schikora-Tamarit M.A."/>
            <person name="Marcet-Houben M."/>
            <person name="Nosek J."/>
            <person name="Gabaldon T."/>
        </authorList>
    </citation>
    <scope>NUCLEOTIDE SEQUENCE</scope>
    <source>
        <strain evidence="1">CBS6075</strain>
    </source>
</reference>